<accession>A0A3A8KGZ7</accession>
<comment type="caution">
    <text evidence="1">The sequence shown here is derived from an EMBL/GenBank/DDBJ whole genome shotgun (WGS) entry which is preliminary data.</text>
</comment>
<proteinExistence type="predicted"/>
<name>A0A3A8KGZ7_9BACT</name>
<evidence type="ECO:0000313" key="2">
    <source>
        <dbReference type="Proteomes" id="UP000268313"/>
    </source>
</evidence>
<dbReference type="PROSITE" id="PS51257">
    <property type="entry name" value="PROKAR_LIPOPROTEIN"/>
    <property type="match status" value="1"/>
</dbReference>
<gene>
    <name evidence="1" type="ORF">D7X32_01560</name>
</gene>
<dbReference type="AlphaFoldDB" id="A0A3A8KGZ7"/>
<evidence type="ECO:0000313" key="1">
    <source>
        <dbReference type="EMBL" id="RKH07478.1"/>
    </source>
</evidence>
<evidence type="ECO:0008006" key="3">
    <source>
        <dbReference type="Google" id="ProtNLM"/>
    </source>
</evidence>
<dbReference type="Proteomes" id="UP000268313">
    <property type="component" value="Unassembled WGS sequence"/>
</dbReference>
<keyword evidence="2" id="KW-1185">Reference proteome</keyword>
<reference evidence="2" key="1">
    <citation type="submission" date="2018-09" db="EMBL/GenBank/DDBJ databases">
        <authorList>
            <person name="Livingstone P.G."/>
            <person name="Whitworth D.E."/>
        </authorList>
    </citation>
    <scope>NUCLEOTIDE SEQUENCE [LARGE SCALE GENOMIC DNA]</scope>
    <source>
        <strain evidence="2">CA043D</strain>
    </source>
</reference>
<sequence length="88" mass="9057">MRSLIIAGLMAVGLMVGCGGPEASADEQATLMQTAESASNDEGGVVQAAGACDLCHTRWVACLRRTGGDVSCDETYEACLLENGCESQ</sequence>
<organism evidence="1 2">
    <name type="scientific">Corallococcus carmarthensis</name>
    <dbReference type="NCBI Taxonomy" id="2316728"/>
    <lineage>
        <taxon>Bacteria</taxon>
        <taxon>Pseudomonadati</taxon>
        <taxon>Myxococcota</taxon>
        <taxon>Myxococcia</taxon>
        <taxon>Myxococcales</taxon>
        <taxon>Cystobacterineae</taxon>
        <taxon>Myxococcaceae</taxon>
        <taxon>Corallococcus</taxon>
    </lineage>
</organism>
<protein>
    <recommendedName>
        <fullName evidence="3">Lipoprotein</fullName>
    </recommendedName>
</protein>
<dbReference type="EMBL" id="RAWE01000003">
    <property type="protein sequence ID" value="RKH07478.1"/>
    <property type="molecule type" value="Genomic_DNA"/>
</dbReference>